<name>A0A1G6DVD4_9HYPH</name>
<dbReference type="NCBIfam" id="TIGR01389">
    <property type="entry name" value="recQ"/>
    <property type="match status" value="1"/>
</dbReference>
<keyword evidence="4" id="KW-0479">Metal-binding</keyword>
<gene>
    <name evidence="20" type="ORF">SAMN02982931_03841</name>
</gene>
<feature type="domain" description="Helicase ATP-binding" evidence="18">
    <location>
        <begin position="28"/>
        <end position="196"/>
    </location>
</feature>
<dbReference type="PROSITE" id="PS51194">
    <property type="entry name" value="HELICASE_CTER"/>
    <property type="match status" value="1"/>
</dbReference>
<evidence type="ECO:0000256" key="4">
    <source>
        <dbReference type="ARBA" id="ARBA00022723"/>
    </source>
</evidence>
<dbReference type="Gene3D" id="1.10.150.80">
    <property type="entry name" value="HRDC domain"/>
    <property type="match status" value="1"/>
</dbReference>
<dbReference type="InterPro" id="IPR002121">
    <property type="entry name" value="HRDC_dom"/>
</dbReference>
<dbReference type="InterPro" id="IPR014001">
    <property type="entry name" value="Helicase_ATP-bd"/>
</dbReference>
<evidence type="ECO:0000256" key="3">
    <source>
        <dbReference type="ARBA" id="ARBA00005446"/>
    </source>
</evidence>
<proteinExistence type="inferred from homology"/>
<evidence type="ECO:0000256" key="13">
    <source>
        <dbReference type="ARBA" id="ARBA00023204"/>
    </source>
</evidence>
<keyword evidence="6" id="KW-0227">DNA damage</keyword>
<dbReference type="PROSITE" id="PS50967">
    <property type="entry name" value="HRDC"/>
    <property type="match status" value="1"/>
</dbReference>
<dbReference type="InterPro" id="IPR010997">
    <property type="entry name" value="HRDC-like_sf"/>
</dbReference>
<evidence type="ECO:0000256" key="1">
    <source>
        <dbReference type="ARBA" id="ARBA00001946"/>
    </source>
</evidence>
<dbReference type="InterPro" id="IPR032284">
    <property type="entry name" value="RecQ_Zn-bd"/>
</dbReference>
<dbReference type="GO" id="GO:0046872">
    <property type="term" value="F:metal ion binding"/>
    <property type="evidence" value="ECO:0007669"/>
    <property type="project" value="UniProtKB-KW"/>
</dbReference>
<dbReference type="Pfam" id="PF09382">
    <property type="entry name" value="RQC"/>
    <property type="match status" value="1"/>
</dbReference>
<evidence type="ECO:0000313" key="21">
    <source>
        <dbReference type="Proteomes" id="UP000199071"/>
    </source>
</evidence>
<evidence type="ECO:0000259" key="17">
    <source>
        <dbReference type="PROSITE" id="PS50967"/>
    </source>
</evidence>
<keyword evidence="21" id="KW-1185">Reference proteome</keyword>
<evidence type="ECO:0000259" key="19">
    <source>
        <dbReference type="PROSITE" id="PS51194"/>
    </source>
</evidence>
<comment type="cofactor">
    <cofactor evidence="1">
        <name>Mg(2+)</name>
        <dbReference type="ChEBI" id="CHEBI:18420"/>
    </cofactor>
</comment>
<reference evidence="20 21" key="1">
    <citation type="submission" date="2016-10" db="EMBL/GenBank/DDBJ databases">
        <authorList>
            <person name="de Groot N.N."/>
        </authorList>
    </citation>
    <scope>NUCLEOTIDE SEQUENCE [LARGE SCALE GENOMIC DNA]</scope>
    <source>
        <strain evidence="20 21">ATCC 35022</strain>
    </source>
</reference>
<dbReference type="InterPro" id="IPR002464">
    <property type="entry name" value="DNA/RNA_helicase_DEAH_CS"/>
</dbReference>
<dbReference type="CDD" id="cd17920">
    <property type="entry name" value="DEXHc_RecQ"/>
    <property type="match status" value="1"/>
</dbReference>
<evidence type="ECO:0000256" key="14">
    <source>
        <dbReference type="ARBA" id="ARBA00023235"/>
    </source>
</evidence>
<dbReference type="EMBL" id="FMXQ01000008">
    <property type="protein sequence ID" value="SDB49144.1"/>
    <property type="molecule type" value="Genomic_DNA"/>
</dbReference>
<dbReference type="InterPro" id="IPR044876">
    <property type="entry name" value="HRDC_dom_sf"/>
</dbReference>
<dbReference type="PANTHER" id="PTHR13710:SF105">
    <property type="entry name" value="ATP-DEPENDENT DNA HELICASE Q1"/>
    <property type="match status" value="1"/>
</dbReference>
<evidence type="ECO:0000256" key="7">
    <source>
        <dbReference type="ARBA" id="ARBA00022801"/>
    </source>
</evidence>
<feature type="domain" description="Helicase C-terminal" evidence="19">
    <location>
        <begin position="217"/>
        <end position="364"/>
    </location>
</feature>
<dbReference type="InterPro" id="IPR036388">
    <property type="entry name" value="WH-like_DNA-bd_sf"/>
</dbReference>
<keyword evidence="13" id="KW-0234">DNA repair</keyword>
<evidence type="ECO:0000256" key="5">
    <source>
        <dbReference type="ARBA" id="ARBA00022741"/>
    </source>
</evidence>
<dbReference type="InterPro" id="IPR004589">
    <property type="entry name" value="DNA_helicase_ATP-dep_RecQ"/>
</dbReference>
<dbReference type="Gene3D" id="3.40.50.300">
    <property type="entry name" value="P-loop containing nucleotide triphosphate hydrolases"/>
    <property type="match status" value="2"/>
</dbReference>
<dbReference type="EC" id="5.6.2.4" evidence="16"/>
<evidence type="ECO:0000256" key="15">
    <source>
        <dbReference type="ARBA" id="ARBA00034617"/>
    </source>
</evidence>
<dbReference type="GO" id="GO:0006260">
    <property type="term" value="P:DNA replication"/>
    <property type="evidence" value="ECO:0007669"/>
    <property type="project" value="InterPro"/>
</dbReference>
<dbReference type="GO" id="GO:0030894">
    <property type="term" value="C:replisome"/>
    <property type="evidence" value="ECO:0007669"/>
    <property type="project" value="TreeGrafter"/>
</dbReference>
<keyword evidence="12" id="KW-0233">DNA recombination</keyword>
<evidence type="ECO:0000256" key="11">
    <source>
        <dbReference type="ARBA" id="ARBA00023125"/>
    </source>
</evidence>
<dbReference type="SMART" id="SM00956">
    <property type="entry name" value="RQC"/>
    <property type="match status" value="1"/>
</dbReference>
<keyword evidence="5" id="KW-0547">Nucleotide-binding</keyword>
<dbReference type="SMART" id="SM00487">
    <property type="entry name" value="DEXDc"/>
    <property type="match status" value="1"/>
</dbReference>
<comment type="cofactor">
    <cofactor evidence="2">
        <name>Zn(2+)</name>
        <dbReference type="ChEBI" id="CHEBI:29105"/>
    </cofactor>
</comment>
<dbReference type="Pfam" id="PF16124">
    <property type="entry name" value="RecQ_Zn_bind"/>
    <property type="match status" value="1"/>
</dbReference>
<keyword evidence="9" id="KW-0862">Zinc</keyword>
<dbReference type="Gene3D" id="1.10.10.10">
    <property type="entry name" value="Winged helix-like DNA-binding domain superfamily/Winged helix DNA-binding domain"/>
    <property type="match status" value="1"/>
</dbReference>
<dbReference type="GO" id="GO:0009432">
    <property type="term" value="P:SOS response"/>
    <property type="evidence" value="ECO:0007669"/>
    <property type="project" value="UniProtKB-UniRule"/>
</dbReference>
<dbReference type="InterPro" id="IPR027417">
    <property type="entry name" value="P-loop_NTPase"/>
</dbReference>
<dbReference type="GO" id="GO:0003677">
    <property type="term" value="F:DNA binding"/>
    <property type="evidence" value="ECO:0007669"/>
    <property type="project" value="UniProtKB-KW"/>
</dbReference>
<dbReference type="RefSeq" id="WP_244521338.1">
    <property type="nucleotide sequence ID" value="NZ_FMXQ01000008.1"/>
</dbReference>
<dbReference type="GO" id="GO:0043590">
    <property type="term" value="C:bacterial nucleoid"/>
    <property type="evidence" value="ECO:0007669"/>
    <property type="project" value="TreeGrafter"/>
</dbReference>
<dbReference type="CDD" id="cd18794">
    <property type="entry name" value="SF2_C_RecQ"/>
    <property type="match status" value="1"/>
</dbReference>
<dbReference type="Pfam" id="PF00270">
    <property type="entry name" value="DEAD"/>
    <property type="match status" value="1"/>
</dbReference>
<dbReference type="GO" id="GO:0006281">
    <property type="term" value="P:DNA repair"/>
    <property type="evidence" value="ECO:0007669"/>
    <property type="project" value="UniProtKB-KW"/>
</dbReference>
<comment type="catalytic activity">
    <reaction evidence="15">
        <text>Couples ATP hydrolysis with the unwinding of duplex DNA by translocating in the 3'-5' direction.</text>
        <dbReference type="EC" id="5.6.2.4"/>
    </reaction>
</comment>
<dbReference type="GO" id="GO:0005524">
    <property type="term" value="F:ATP binding"/>
    <property type="evidence" value="ECO:0007669"/>
    <property type="project" value="UniProtKB-KW"/>
</dbReference>
<dbReference type="SUPFAM" id="SSF52540">
    <property type="entry name" value="P-loop containing nucleoside triphosphate hydrolases"/>
    <property type="match status" value="2"/>
</dbReference>
<dbReference type="GO" id="GO:0006310">
    <property type="term" value="P:DNA recombination"/>
    <property type="evidence" value="ECO:0007669"/>
    <property type="project" value="UniProtKB-UniRule"/>
</dbReference>
<dbReference type="Pfam" id="PF00271">
    <property type="entry name" value="Helicase_C"/>
    <property type="match status" value="1"/>
</dbReference>
<keyword evidence="7" id="KW-0378">Hydrolase</keyword>
<evidence type="ECO:0000256" key="6">
    <source>
        <dbReference type="ARBA" id="ARBA00022763"/>
    </source>
</evidence>
<comment type="similarity">
    <text evidence="3">Belongs to the helicase family. RecQ subfamily.</text>
</comment>
<dbReference type="GO" id="GO:0043138">
    <property type="term" value="F:3'-5' DNA helicase activity"/>
    <property type="evidence" value="ECO:0007669"/>
    <property type="project" value="UniProtKB-EC"/>
</dbReference>
<dbReference type="FunFam" id="1.10.150.80:FF:000002">
    <property type="entry name" value="ATP-dependent DNA helicase RecQ"/>
    <property type="match status" value="1"/>
</dbReference>
<sequence>MTINQAPQALLQSAFGFPAFRPGQQEIVERLINRTNTLCVMPTGFGKSLCYQLPALMADGLTVVVSPLVALMDDQVAGLLANGIDAACIHSGRDRATNVDDWMRVRDGRAKLLYLSPERLMTERMLAQLDRLDPAMFVVDEAHCISKWGASFRPEYESLSALHDRFPNATLAAFTATADMATRQDIAAKLFRGRGDIVVHGFDRPNLRLEVEPKADWRRQLVDFLEPRRNRAGIVYCLSRRLTEEVATFLAERGFRALPYHAGLSPETRRENQETFMAEDGVVMVATIAFGMGIDKPDVRFVFHLNLPASMEAYYQEIGRAGRDGNPAEVQLLYGLSDIRMRRQFIDQDGGAEDHKNREHKRLDSLLAYCETTQCRRVSLLAYFGEQTAPCGNCDICLDPPEVVDGTTEARKLFAAIRETGARFGAGHVIDVLRGTASDKVGQRQHDQLPSFATGKDRGKSYWQGLIRQAVAGGYLWIDIENYGSLKLTDKGQAVDDGAERFFSREIRETKSGRSRRRDPVDAGVAADFDADLFAKLKALRRDLADAANVPAYVIFSDATLQDMCRAQPTSTEALAGISGVGPKKLANFGETFLDAIRSYTGKA</sequence>
<evidence type="ECO:0000259" key="18">
    <source>
        <dbReference type="PROSITE" id="PS51192"/>
    </source>
</evidence>
<dbReference type="InterPro" id="IPR006293">
    <property type="entry name" value="DNA_helicase_ATP-dep_RecQ_bac"/>
</dbReference>
<dbReference type="FunFam" id="3.40.50.300:FF:000156">
    <property type="entry name" value="ATP-dependent DNA helicase recQ"/>
    <property type="match status" value="1"/>
</dbReference>
<dbReference type="Pfam" id="PF00570">
    <property type="entry name" value="HRDC"/>
    <property type="match status" value="1"/>
</dbReference>
<keyword evidence="8 20" id="KW-0347">Helicase</keyword>
<dbReference type="SMART" id="SM00341">
    <property type="entry name" value="HRDC"/>
    <property type="match status" value="1"/>
</dbReference>
<keyword evidence="11" id="KW-0238">DNA-binding</keyword>
<keyword evidence="10" id="KW-0067">ATP-binding</keyword>
<dbReference type="PROSITE" id="PS00690">
    <property type="entry name" value="DEAH_ATP_HELICASE"/>
    <property type="match status" value="1"/>
</dbReference>
<dbReference type="GO" id="GO:0016787">
    <property type="term" value="F:hydrolase activity"/>
    <property type="evidence" value="ECO:0007669"/>
    <property type="project" value="UniProtKB-KW"/>
</dbReference>
<dbReference type="FunFam" id="3.40.50.300:FF:001389">
    <property type="entry name" value="ATP-dependent DNA helicase RecQ"/>
    <property type="match status" value="1"/>
</dbReference>
<keyword evidence="14" id="KW-0413">Isomerase</keyword>
<dbReference type="GO" id="GO:0009378">
    <property type="term" value="F:four-way junction helicase activity"/>
    <property type="evidence" value="ECO:0007669"/>
    <property type="project" value="TreeGrafter"/>
</dbReference>
<evidence type="ECO:0000256" key="2">
    <source>
        <dbReference type="ARBA" id="ARBA00001947"/>
    </source>
</evidence>
<dbReference type="STRING" id="665467.SAMN02982931_03841"/>
<dbReference type="GO" id="GO:0005737">
    <property type="term" value="C:cytoplasm"/>
    <property type="evidence" value="ECO:0007669"/>
    <property type="project" value="TreeGrafter"/>
</dbReference>
<dbReference type="NCBIfam" id="TIGR00614">
    <property type="entry name" value="recQ_fam"/>
    <property type="match status" value="1"/>
</dbReference>
<dbReference type="InterPro" id="IPR018982">
    <property type="entry name" value="RQC_domain"/>
</dbReference>
<dbReference type="PROSITE" id="PS51192">
    <property type="entry name" value="HELICASE_ATP_BIND_1"/>
    <property type="match status" value="1"/>
</dbReference>
<evidence type="ECO:0000313" key="20">
    <source>
        <dbReference type="EMBL" id="SDB49144.1"/>
    </source>
</evidence>
<dbReference type="PANTHER" id="PTHR13710">
    <property type="entry name" value="DNA HELICASE RECQ FAMILY MEMBER"/>
    <property type="match status" value="1"/>
</dbReference>
<accession>A0A1G6DVD4</accession>
<dbReference type="InterPro" id="IPR001650">
    <property type="entry name" value="Helicase_C-like"/>
</dbReference>
<feature type="domain" description="HRDC" evidence="17">
    <location>
        <begin position="527"/>
        <end position="604"/>
    </location>
</feature>
<dbReference type="InterPro" id="IPR011545">
    <property type="entry name" value="DEAD/DEAH_box_helicase_dom"/>
</dbReference>
<evidence type="ECO:0000256" key="9">
    <source>
        <dbReference type="ARBA" id="ARBA00022833"/>
    </source>
</evidence>
<evidence type="ECO:0000256" key="16">
    <source>
        <dbReference type="NCBIfam" id="TIGR01389"/>
    </source>
</evidence>
<evidence type="ECO:0000256" key="8">
    <source>
        <dbReference type="ARBA" id="ARBA00022806"/>
    </source>
</evidence>
<evidence type="ECO:0000256" key="12">
    <source>
        <dbReference type="ARBA" id="ARBA00023172"/>
    </source>
</evidence>
<dbReference type="SMART" id="SM00490">
    <property type="entry name" value="HELICc"/>
    <property type="match status" value="1"/>
</dbReference>
<dbReference type="Proteomes" id="UP000199071">
    <property type="component" value="Unassembled WGS sequence"/>
</dbReference>
<evidence type="ECO:0000256" key="10">
    <source>
        <dbReference type="ARBA" id="ARBA00022840"/>
    </source>
</evidence>
<organism evidence="20 21">
    <name type="scientific">Bauldia litoralis</name>
    <dbReference type="NCBI Taxonomy" id="665467"/>
    <lineage>
        <taxon>Bacteria</taxon>
        <taxon>Pseudomonadati</taxon>
        <taxon>Pseudomonadota</taxon>
        <taxon>Alphaproteobacteria</taxon>
        <taxon>Hyphomicrobiales</taxon>
        <taxon>Kaistiaceae</taxon>
        <taxon>Bauldia</taxon>
    </lineage>
</organism>
<dbReference type="SUPFAM" id="SSF47819">
    <property type="entry name" value="HRDC-like"/>
    <property type="match status" value="1"/>
</dbReference>
<protein>
    <recommendedName>
        <fullName evidence="16">DNA helicase RecQ</fullName>
        <ecNumber evidence="16">5.6.2.4</ecNumber>
    </recommendedName>
</protein>
<dbReference type="AlphaFoldDB" id="A0A1G6DVD4"/>